<dbReference type="AlphaFoldDB" id="A0AAX4K8Q7"/>
<proteinExistence type="predicted"/>
<dbReference type="EMBL" id="CP144089">
    <property type="protein sequence ID" value="WWD02862.1"/>
    <property type="molecule type" value="Genomic_DNA"/>
</dbReference>
<evidence type="ECO:0000313" key="2">
    <source>
        <dbReference type="Proteomes" id="UP001358614"/>
    </source>
</evidence>
<dbReference type="Proteomes" id="UP001358614">
    <property type="component" value="Chromosome 1"/>
</dbReference>
<evidence type="ECO:0000313" key="1">
    <source>
        <dbReference type="EMBL" id="WWD02862.1"/>
    </source>
</evidence>
<reference evidence="1 2" key="1">
    <citation type="submission" date="2024-01" db="EMBL/GenBank/DDBJ databases">
        <title>Comparative genomics of Cryptococcus and Kwoniella reveals pathogenesis evolution and contrasting modes of karyotype evolution via chromosome fusion or intercentromeric recombination.</title>
        <authorList>
            <person name="Coelho M.A."/>
            <person name="David-Palma M."/>
            <person name="Shea T."/>
            <person name="Bowers K."/>
            <person name="McGinley-Smith S."/>
            <person name="Mohammad A.W."/>
            <person name="Gnirke A."/>
            <person name="Yurkov A.M."/>
            <person name="Nowrousian M."/>
            <person name="Sun S."/>
            <person name="Cuomo C.A."/>
            <person name="Heitman J."/>
        </authorList>
    </citation>
    <scope>NUCLEOTIDE SEQUENCE [LARGE SCALE GENOMIC DNA]</scope>
    <source>
        <strain evidence="1 2">PYCC6329</strain>
    </source>
</reference>
<name>A0AAX4K8Q7_9TREE</name>
<dbReference type="KEGG" id="ker:91099708"/>
<sequence length="230" mass="26316">MQKSKAFALPRGSSASRMFENREIISRIASFADTPTQATLMRVSSLFNDTTPLFLYREITFTRRSSYKFFQGCADDFDILERKLAYCQFTKIIIFADLPSPRFYLYARDLYDVFKSMGSPSLIFPQVEKIIFTAFSITELGVYKDKHEISHPFLEILPKLTQPSHMCITCPVFTAADCSDYIRAFVSHPPQEDPMFGVRCFAYLGDRVIPHEVSELCSLLQGSVHSLTLH</sequence>
<dbReference type="RefSeq" id="XP_066080829.1">
    <property type="nucleotide sequence ID" value="XM_066224732.1"/>
</dbReference>
<accession>A0AAX4K8Q7</accession>
<protein>
    <recommendedName>
        <fullName evidence="3">F-box domain-containing protein</fullName>
    </recommendedName>
</protein>
<keyword evidence="2" id="KW-1185">Reference proteome</keyword>
<organism evidence="1 2">
    <name type="scientific">Kwoniella europaea PYCC6329</name>
    <dbReference type="NCBI Taxonomy" id="1423913"/>
    <lineage>
        <taxon>Eukaryota</taxon>
        <taxon>Fungi</taxon>
        <taxon>Dikarya</taxon>
        <taxon>Basidiomycota</taxon>
        <taxon>Agaricomycotina</taxon>
        <taxon>Tremellomycetes</taxon>
        <taxon>Tremellales</taxon>
        <taxon>Cryptococcaceae</taxon>
        <taxon>Kwoniella</taxon>
    </lineage>
</organism>
<dbReference type="GeneID" id="91099708"/>
<gene>
    <name evidence="1" type="ORF">V865_000904</name>
</gene>
<evidence type="ECO:0008006" key="3">
    <source>
        <dbReference type="Google" id="ProtNLM"/>
    </source>
</evidence>